<sequence length="432" mass="47145">MSAGLKTLLWLIRGLQLCCAVIVLSLYSYFLVTLADHKMDISQNMRAVEGIAGAAVLYTIIGLLVTCCVAGLPLMSFFAMLFDLAFACAFIFVAVANKNGSGSCTGDVTTPYTTPNKTTRTISSLPSDHNACKMETACLAVSILSIFFFIFSIAAELALARGRYRSRRFPRGDPDQYYGPDESGRKPGFFARLFGARHSPMAVNPANMLPEHTHPDQLQVNEPNNRASHNTDTTAVGMESPYNKIETGYGSAYHSPDALNMNTSSPIASSPYHGDVVMASSPYHSSSPVRAYDNNSPIRPSDSDLGTTTSPYHGTSPVRPYDSDLGTSQRPYNNAEDAHMRPYHSDLGVSTSSPTYHINRPPSPVISPLSQIRHSPVGETYPQNTPTPLPYPRSPTSAYQQPYMPIAHTPVPNTSATPPRNYHYTDGIYDRQ</sequence>
<feature type="region of interest" description="Disordered" evidence="1">
    <location>
        <begin position="283"/>
        <end position="396"/>
    </location>
</feature>
<feature type="region of interest" description="Disordered" evidence="1">
    <location>
        <begin position="211"/>
        <end position="236"/>
    </location>
</feature>
<keyword evidence="2" id="KW-1133">Transmembrane helix</keyword>
<feature type="transmembrane region" description="Helical" evidence="2">
    <location>
        <begin position="50"/>
        <end position="70"/>
    </location>
</feature>
<dbReference type="HOGENOM" id="CLU_634890_0_0_1"/>
<accession>A0A0A1T4U9</accession>
<dbReference type="STRING" id="1531966.A0A0A1T4U9"/>
<evidence type="ECO:0000313" key="4">
    <source>
        <dbReference type="Proteomes" id="UP000039046"/>
    </source>
</evidence>
<evidence type="ECO:0008006" key="5">
    <source>
        <dbReference type="Google" id="ProtNLM"/>
    </source>
</evidence>
<feature type="compositionally biased region" description="Polar residues" evidence="1">
    <location>
        <begin position="283"/>
        <end position="313"/>
    </location>
</feature>
<dbReference type="AlphaFoldDB" id="A0A0A1T4U9"/>
<name>A0A0A1T4U9_9HYPO</name>
<feature type="transmembrane region" description="Helical" evidence="2">
    <location>
        <begin position="139"/>
        <end position="159"/>
    </location>
</feature>
<organism evidence="3 4">
    <name type="scientific">[Torrubiella] hemipterigena</name>
    <dbReference type="NCBI Taxonomy" id="1531966"/>
    <lineage>
        <taxon>Eukaryota</taxon>
        <taxon>Fungi</taxon>
        <taxon>Dikarya</taxon>
        <taxon>Ascomycota</taxon>
        <taxon>Pezizomycotina</taxon>
        <taxon>Sordariomycetes</taxon>
        <taxon>Hypocreomycetidae</taxon>
        <taxon>Hypocreales</taxon>
        <taxon>Clavicipitaceae</taxon>
        <taxon>Clavicipitaceae incertae sedis</taxon>
        <taxon>'Torrubiella' clade</taxon>
    </lineage>
</organism>
<evidence type="ECO:0000256" key="1">
    <source>
        <dbReference type="SAM" id="MobiDB-lite"/>
    </source>
</evidence>
<dbReference type="EMBL" id="CDHN01000001">
    <property type="protein sequence ID" value="CEJ81105.1"/>
    <property type="molecule type" value="Genomic_DNA"/>
</dbReference>
<feature type="compositionally biased region" description="Polar residues" evidence="1">
    <location>
        <begin position="216"/>
        <end position="234"/>
    </location>
</feature>
<keyword evidence="2" id="KW-0812">Transmembrane</keyword>
<keyword evidence="2" id="KW-0472">Membrane</keyword>
<dbReference type="Proteomes" id="UP000039046">
    <property type="component" value="Unassembled WGS sequence"/>
</dbReference>
<evidence type="ECO:0000313" key="3">
    <source>
        <dbReference type="EMBL" id="CEJ81105.1"/>
    </source>
</evidence>
<protein>
    <recommendedName>
        <fullName evidence="5">MARVEL domain-containing protein</fullName>
    </recommendedName>
</protein>
<reference evidence="3 4" key="1">
    <citation type="journal article" date="2015" name="Genome Announc.">
        <title>Draft Genome Sequence and Gene Annotation of the Entomopathogenic Fungus Verticillium hemipterigenum.</title>
        <authorList>
            <person name="Horn F."/>
            <person name="Habel A."/>
            <person name="Scharf D.H."/>
            <person name="Dworschak J."/>
            <person name="Brakhage A.A."/>
            <person name="Guthke R."/>
            <person name="Hertweck C."/>
            <person name="Linde J."/>
        </authorList>
    </citation>
    <scope>NUCLEOTIDE SEQUENCE [LARGE SCALE GENOMIC DNA]</scope>
</reference>
<evidence type="ECO:0000256" key="2">
    <source>
        <dbReference type="SAM" id="Phobius"/>
    </source>
</evidence>
<feature type="transmembrane region" description="Helical" evidence="2">
    <location>
        <begin position="7"/>
        <end position="30"/>
    </location>
</feature>
<proteinExistence type="predicted"/>
<gene>
    <name evidence="3" type="ORF">VHEMI01251</name>
</gene>
<feature type="region of interest" description="Disordered" evidence="1">
    <location>
        <begin position="409"/>
        <end position="432"/>
    </location>
</feature>
<feature type="transmembrane region" description="Helical" evidence="2">
    <location>
        <begin position="77"/>
        <end position="96"/>
    </location>
</feature>
<keyword evidence="4" id="KW-1185">Reference proteome</keyword>